<comment type="function">
    <text evidence="14">Catalyzes the 2-thiolation of uridine at the wobble position (U34) of tRNA, leading to the formation of s(2)U34.</text>
</comment>
<dbReference type="InterPro" id="IPR046885">
    <property type="entry name" value="MnmA-like_C"/>
</dbReference>
<evidence type="ECO:0000256" key="5">
    <source>
        <dbReference type="ARBA" id="ARBA00022490"/>
    </source>
</evidence>
<accession>A0AA42BL95</accession>
<dbReference type="PANTHER" id="PTHR11933">
    <property type="entry name" value="TRNA 5-METHYLAMINOMETHYL-2-THIOURIDYLATE -METHYLTRANSFERASE"/>
    <property type="match status" value="1"/>
</dbReference>
<sequence length="387" mass="43166">MSFNPENQSIKVVVGMSGGVDSSVSAYLLKSQGYDVQGVFMKNWEEDDNEEYCAAAEDLADAQAVADKLDVPLTSINFAAEYWDNVFEYFLDEYKAGRTPNPDIMCNKEIKFKAFLEYAAEDLGADYIATGHYVQRTFKDGKWAMLRGADDNKDQSYFLYTLAHEHIAKTLFPIGSIAKPEVRKIAQEQGLITHDKKDSTGICFIGERKFKDFLSQYLPAQPGKIVTAEGEDIGTHQGLMYHTLGQRKGLLIGGTKEHGDEPWYVVDKDVKKNELVVGQGADHPRLYSNGLIANQLHWVNREVLGTTTKMAVKTRYRQTDIACTVEPIDSDTVRVLFDEPQKAVTPGQSAVFYLGDTCLGGGIIQEYIRENKASSPNTQYPSTSEMS</sequence>
<dbReference type="GO" id="GO:0103016">
    <property type="term" value="F:tRNA-uridine 2-sulfurtransferase activity"/>
    <property type="evidence" value="ECO:0007669"/>
    <property type="project" value="UniProtKB-EC"/>
</dbReference>
<name>A0AA42BL95_9ALTE</name>
<evidence type="ECO:0000256" key="3">
    <source>
        <dbReference type="ARBA" id="ARBA00011949"/>
    </source>
</evidence>
<feature type="site" description="Interaction with tRNA" evidence="14">
    <location>
        <position position="132"/>
    </location>
</feature>
<evidence type="ECO:0000256" key="1">
    <source>
        <dbReference type="ARBA" id="ARBA00004496"/>
    </source>
</evidence>
<feature type="site" description="Interaction with tRNA" evidence="14">
    <location>
        <position position="348"/>
    </location>
</feature>
<keyword evidence="5 14" id="KW-0963">Cytoplasm</keyword>
<evidence type="ECO:0000256" key="8">
    <source>
        <dbReference type="ARBA" id="ARBA00022694"/>
    </source>
</evidence>
<dbReference type="InterPro" id="IPR023382">
    <property type="entry name" value="MnmA-like_central_sf"/>
</dbReference>
<keyword evidence="8 14" id="KW-0819">tRNA processing</keyword>
<feature type="active site" description="Cysteine persulfide intermediate" evidence="14">
    <location>
        <position position="203"/>
    </location>
</feature>
<proteinExistence type="inferred from homology"/>
<dbReference type="EMBL" id="JANATA010000009">
    <property type="protein sequence ID" value="MCP3428603.1"/>
    <property type="molecule type" value="Genomic_DNA"/>
</dbReference>
<evidence type="ECO:0000256" key="12">
    <source>
        <dbReference type="ARBA" id="ARBA00023157"/>
    </source>
</evidence>
<keyword evidence="6 14" id="KW-0820">tRNA-binding</keyword>
<comment type="subcellular location">
    <subcellularLocation>
        <location evidence="1 14">Cytoplasm</location>
    </subcellularLocation>
</comment>
<dbReference type="Pfam" id="PF03054">
    <property type="entry name" value="tRNA_Me_trans"/>
    <property type="match status" value="1"/>
</dbReference>
<evidence type="ECO:0000256" key="2">
    <source>
        <dbReference type="ARBA" id="ARBA00006191"/>
    </source>
</evidence>
<dbReference type="PANTHER" id="PTHR11933:SF5">
    <property type="entry name" value="MITOCHONDRIAL TRNA-SPECIFIC 2-THIOURIDYLASE 1"/>
    <property type="match status" value="1"/>
</dbReference>
<comment type="similarity">
    <text evidence="2 14">Belongs to the MnmA/TRMU family.</text>
</comment>
<evidence type="ECO:0000256" key="9">
    <source>
        <dbReference type="ARBA" id="ARBA00022741"/>
    </source>
</evidence>
<keyword evidence="11 14" id="KW-0694">RNA-binding</keyword>
<dbReference type="InterPro" id="IPR046884">
    <property type="entry name" value="MnmA-like_central"/>
</dbReference>
<dbReference type="GO" id="GO:0005737">
    <property type="term" value="C:cytoplasm"/>
    <property type="evidence" value="ECO:0007669"/>
    <property type="project" value="UniProtKB-SubCell"/>
</dbReference>
<organism evidence="17 18">
    <name type="scientific">Opacimonas viscosa</name>
    <dbReference type="NCBI Taxonomy" id="2961944"/>
    <lineage>
        <taxon>Bacteria</taxon>
        <taxon>Pseudomonadati</taxon>
        <taxon>Pseudomonadota</taxon>
        <taxon>Gammaproteobacteria</taxon>
        <taxon>Alteromonadales</taxon>
        <taxon>Alteromonadaceae</taxon>
        <taxon>Opacimonas</taxon>
    </lineage>
</organism>
<evidence type="ECO:0000313" key="17">
    <source>
        <dbReference type="EMBL" id="MCP3428603.1"/>
    </source>
</evidence>
<dbReference type="SUPFAM" id="SSF52402">
    <property type="entry name" value="Adenine nucleotide alpha hydrolases-like"/>
    <property type="match status" value="1"/>
</dbReference>
<keyword evidence="12 14" id="KW-1015">Disulfide bond</keyword>
<evidence type="ECO:0000313" key="18">
    <source>
        <dbReference type="Proteomes" id="UP001165413"/>
    </source>
</evidence>
<dbReference type="RefSeq" id="WP_254100033.1">
    <property type="nucleotide sequence ID" value="NZ_JANATA010000009.1"/>
</dbReference>
<dbReference type="Gene3D" id="2.30.30.280">
    <property type="entry name" value="Adenine nucleotide alpha hydrolases-like domains"/>
    <property type="match status" value="1"/>
</dbReference>
<comment type="catalytic activity">
    <reaction evidence="13 14">
        <text>S-sulfanyl-L-cysteinyl-[protein] + uridine(34) in tRNA + AH2 + ATP = 2-thiouridine(34) in tRNA + L-cysteinyl-[protein] + A + AMP + diphosphate + H(+)</text>
        <dbReference type="Rhea" id="RHEA:47032"/>
        <dbReference type="Rhea" id="RHEA-COMP:10131"/>
        <dbReference type="Rhea" id="RHEA-COMP:11726"/>
        <dbReference type="Rhea" id="RHEA-COMP:11727"/>
        <dbReference type="Rhea" id="RHEA-COMP:11728"/>
        <dbReference type="ChEBI" id="CHEBI:13193"/>
        <dbReference type="ChEBI" id="CHEBI:15378"/>
        <dbReference type="ChEBI" id="CHEBI:17499"/>
        <dbReference type="ChEBI" id="CHEBI:29950"/>
        <dbReference type="ChEBI" id="CHEBI:30616"/>
        <dbReference type="ChEBI" id="CHEBI:33019"/>
        <dbReference type="ChEBI" id="CHEBI:61963"/>
        <dbReference type="ChEBI" id="CHEBI:65315"/>
        <dbReference type="ChEBI" id="CHEBI:87170"/>
        <dbReference type="ChEBI" id="CHEBI:456215"/>
        <dbReference type="EC" id="2.8.1.13"/>
    </reaction>
</comment>
<gene>
    <name evidence="14 17" type="primary">mnmA</name>
    <name evidence="17" type="ORF">NLF92_06550</name>
</gene>
<keyword evidence="7 14" id="KW-0808">Transferase</keyword>
<dbReference type="Proteomes" id="UP001165413">
    <property type="component" value="Unassembled WGS sequence"/>
</dbReference>
<dbReference type="Pfam" id="PF20259">
    <property type="entry name" value="tRNA_Me_trans_M"/>
    <property type="match status" value="1"/>
</dbReference>
<dbReference type="InterPro" id="IPR014729">
    <property type="entry name" value="Rossmann-like_a/b/a_fold"/>
</dbReference>
<dbReference type="FunFam" id="3.40.50.620:FF:000004">
    <property type="entry name" value="tRNA-specific 2-thiouridylase MnmA"/>
    <property type="match status" value="1"/>
</dbReference>
<reference evidence="17" key="1">
    <citation type="submission" date="2022-07" db="EMBL/GenBank/DDBJ databases">
        <title>Characterization of the Novel Bacterium Alteromonas immobilis LMIT006 and Alteromonas gregis LMIT007.</title>
        <authorList>
            <person name="Lin X."/>
        </authorList>
    </citation>
    <scope>NUCLEOTIDE SEQUENCE</scope>
    <source>
        <strain evidence="17">LMIT007</strain>
    </source>
</reference>
<evidence type="ECO:0000256" key="14">
    <source>
        <dbReference type="HAMAP-Rule" id="MF_00144"/>
    </source>
</evidence>
<evidence type="ECO:0000256" key="4">
    <source>
        <dbReference type="ARBA" id="ARBA00013805"/>
    </source>
</evidence>
<dbReference type="Gene3D" id="2.40.30.10">
    <property type="entry name" value="Translation factors"/>
    <property type="match status" value="1"/>
</dbReference>
<evidence type="ECO:0000256" key="10">
    <source>
        <dbReference type="ARBA" id="ARBA00022840"/>
    </source>
</evidence>
<dbReference type="NCBIfam" id="TIGR00420">
    <property type="entry name" value="trmU"/>
    <property type="match status" value="1"/>
</dbReference>
<evidence type="ECO:0000259" key="15">
    <source>
        <dbReference type="Pfam" id="PF20258"/>
    </source>
</evidence>
<feature type="disulfide bond" description="Alternate" evidence="14">
    <location>
        <begin position="106"/>
        <end position="203"/>
    </location>
</feature>
<feature type="domain" description="tRNA-specific 2-thiouridylase MnmA-like C-terminal" evidence="15">
    <location>
        <begin position="289"/>
        <end position="364"/>
    </location>
</feature>
<feature type="region of interest" description="Interaction with tRNA" evidence="14">
    <location>
        <begin position="153"/>
        <end position="155"/>
    </location>
</feature>
<evidence type="ECO:0000256" key="11">
    <source>
        <dbReference type="ARBA" id="ARBA00022884"/>
    </source>
</evidence>
<dbReference type="AlphaFoldDB" id="A0AA42BL95"/>
<feature type="region of interest" description="Interaction with tRNA" evidence="14">
    <location>
        <begin position="315"/>
        <end position="316"/>
    </location>
</feature>
<comment type="caution">
    <text evidence="17">The sequence shown here is derived from an EMBL/GenBank/DDBJ whole genome shotgun (WGS) entry which is preliminary data.</text>
</comment>
<dbReference type="GO" id="GO:0005524">
    <property type="term" value="F:ATP binding"/>
    <property type="evidence" value="ECO:0007669"/>
    <property type="project" value="UniProtKB-KW"/>
</dbReference>
<protein>
    <recommendedName>
        <fullName evidence="4 14">tRNA-specific 2-thiouridylase MnmA</fullName>
        <ecNumber evidence="3 14">2.8.1.13</ecNumber>
    </recommendedName>
</protein>
<dbReference type="GO" id="GO:0002143">
    <property type="term" value="P:tRNA wobble position uridine thiolation"/>
    <property type="evidence" value="ECO:0007669"/>
    <property type="project" value="TreeGrafter"/>
</dbReference>
<evidence type="ECO:0000256" key="6">
    <source>
        <dbReference type="ARBA" id="ARBA00022555"/>
    </source>
</evidence>
<evidence type="ECO:0000259" key="16">
    <source>
        <dbReference type="Pfam" id="PF20259"/>
    </source>
</evidence>
<feature type="active site" description="Nucleophile" evidence="14">
    <location>
        <position position="106"/>
    </location>
</feature>
<dbReference type="InterPro" id="IPR004506">
    <property type="entry name" value="MnmA-like"/>
</dbReference>
<evidence type="ECO:0000256" key="13">
    <source>
        <dbReference type="ARBA" id="ARBA00051542"/>
    </source>
</evidence>
<feature type="binding site" evidence="14">
    <location>
        <position position="131"/>
    </location>
    <ligand>
        <name>ATP</name>
        <dbReference type="ChEBI" id="CHEBI:30616"/>
    </ligand>
</feature>
<keyword evidence="10 14" id="KW-0067">ATP-binding</keyword>
<dbReference type="Pfam" id="PF20258">
    <property type="entry name" value="tRNA_Me_trans_C"/>
    <property type="match status" value="1"/>
</dbReference>
<dbReference type="FunFam" id="2.40.30.10:FF:000023">
    <property type="entry name" value="tRNA-specific 2-thiouridylase MnmA"/>
    <property type="match status" value="1"/>
</dbReference>
<keyword evidence="18" id="KW-1185">Reference proteome</keyword>
<dbReference type="FunFam" id="2.30.30.280:FF:000001">
    <property type="entry name" value="tRNA-specific 2-thiouridylase MnmA"/>
    <property type="match status" value="1"/>
</dbReference>
<keyword evidence="9 14" id="KW-0547">Nucleotide-binding</keyword>
<feature type="domain" description="tRNA-specific 2-thiouridylase MnmA-like central" evidence="16">
    <location>
        <begin position="211"/>
        <end position="279"/>
    </location>
</feature>
<dbReference type="HAMAP" id="MF_00144">
    <property type="entry name" value="tRNA_thiouridyl_MnmA"/>
    <property type="match status" value="1"/>
</dbReference>
<dbReference type="GO" id="GO:0000049">
    <property type="term" value="F:tRNA binding"/>
    <property type="evidence" value="ECO:0007669"/>
    <property type="project" value="UniProtKB-KW"/>
</dbReference>
<evidence type="ECO:0000256" key="7">
    <source>
        <dbReference type="ARBA" id="ARBA00022679"/>
    </source>
</evidence>
<dbReference type="NCBIfam" id="NF001138">
    <property type="entry name" value="PRK00143.1"/>
    <property type="match status" value="1"/>
</dbReference>
<dbReference type="CDD" id="cd01998">
    <property type="entry name" value="MnmA_TRMU-like"/>
    <property type="match status" value="1"/>
</dbReference>
<feature type="region of interest" description="Interaction with target base in tRNA" evidence="14">
    <location>
        <begin position="101"/>
        <end position="103"/>
    </location>
</feature>
<feature type="binding site" evidence="14">
    <location>
        <position position="41"/>
    </location>
    <ligand>
        <name>ATP</name>
        <dbReference type="ChEBI" id="CHEBI:30616"/>
    </ligand>
</feature>
<dbReference type="Gene3D" id="3.40.50.620">
    <property type="entry name" value="HUPs"/>
    <property type="match status" value="1"/>
</dbReference>
<feature type="binding site" evidence="14">
    <location>
        <begin position="15"/>
        <end position="22"/>
    </location>
    <ligand>
        <name>ATP</name>
        <dbReference type="ChEBI" id="CHEBI:30616"/>
    </ligand>
</feature>
<dbReference type="EC" id="2.8.1.13" evidence="3 14"/>